<gene>
    <name evidence="1" type="ORF">DCAF_LOCUS15144</name>
</gene>
<evidence type="ECO:0000313" key="2">
    <source>
        <dbReference type="Proteomes" id="UP001314170"/>
    </source>
</evidence>
<sequence>MERKLVEVFSYFESSLDLWEVVQDMYGQSLAPPWDRHPPTKLHDQAITFERAFLTSISNVHELKKFQEAHSQAVWKKAMEEELIAL</sequence>
<dbReference type="Proteomes" id="UP001314170">
    <property type="component" value="Unassembled WGS sequence"/>
</dbReference>
<dbReference type="EMBL" id="CAWUPB010001159">
    <property type="protein sequence ID" value="CAK7340063.1"/>
    <property type="molecule type" value="Genomic_DNA"/>
</dbReference>
<proteinExistence type="predicted"/>
<organism evidence="1 2">
    <name type="scientific">Dovyalis caffra</name>
    <dbReference type="NCBI Taxonomy" id="77055"/>
    <lineage>
        <taxon>Eukaryota</taxon>
        <taxon>Viridiplantae</taxon>
        <taxon>Streptophyta</taxon>
        <taxon>Embryophyta</taxon>
        <taxon>Tracheophyta</taxon>
        <taxon>Spermatophyta</taxon>
        <taxon>Magnoliopsida</taxon>
        <taxon>eudicotyledons</taxon>
        <taxon>Gunneridae</taxon>
        <taxon>Pentapetalae</taxon>
        <taxon>rosids</taxon>
        <taxon>fabids</taxon>
        <taxon>Malpighiales</taxon>
        <taxon>Salicaceae</taxon>
        <taxon>Flacourtieae</taxon>
        <taxon>Dovyalis</taxon>
    </lineage>
</organism>
<reference evidence="1 2" key="1">
    <citation type="submission" date="2024-01" db="EMBL/GenBank/DDBJ databases">
        <authorList>
            <person name="Waweru B."/>
        </authorList>
    </citation>
    <scope>NUCLEOTIDE SEQUENCE [LARGE SCALE GENOMIC DNA]</scope>
</reference>
<feature type="non-terminal residue" evidence="1">
    <location>
        <position position="86"/>
    </location>
</feature>
<evidence type="ECO:0000313" key="1">
    <source>
        <dbReference type="EMBL" id="CAK7340063.1"/>
    </source>
</evidence>
<keyword evidence="2" id="KW-1185">Reference proteome</keyword>
<comment type="caution">
    <text evidence="1">The sequence shown here is derived from an EMBL/GenBank/DDBJ whole genome shotgun (WGS) entry which is preliminary data.</text>
</comment>
<accession>A0AAV1RX69</accession>
<dbReference type="AlphaFoldDB" id="A0AAV1RX69"/>
<protein>
    <submittedName>
        <fullName evidence="1">Uncharacterized protein</fullName>
    </submittedName>
</protein>
<name>A0AAV1RX69_9ROSI</name>